<name>A0A6J4V7V8_9BACT</name>
<proteinExistence type="predicted"/>
<dbReference type="AlphaFoldDB" id="A0A6J4V7V8"/>
<organism evidence="1">
    <name type="scientific">uncultured Thermomicrobiales bacterium</name>
    <dbReference type="NCBI Taxonomy" id="1645740"/>
    <lineage>
        <taxon>Bacteria</taxon>
        <taxon>Pseudomonadati</taxon>
        <taxon>Thermomicrobiota</taxon>
        <taxon>Thermomicrobia</taxon>
        <taxon>Thermomicrobiales</taxon>
        <taxon>environmental samples</taxon>
    </lineage>
</organism>
<protein>
    <submittedName>
        <fullName evidence="1">Uncharacterized protein</fullName>
    </submittedName>
</protein>
<sequence>MRRGGVDRQAFAGVGTRFFACGLRMTGVAGTRRPPLSRASGEGTGVRAFFGIGAGGGRIR</sequence>
<evidence type="ECO:0000313" key="1">
    <source>
        <dbReference type="EMBL" id="CAA9567894.1"/>
    </source>
</evidence>
<reference evidence="1" key="1">
    <citation type="submission" date="2020-02" db="EMBL/GenBank/DDBJ databases">
        <authorList>
            <person name="Meier V. D."/>
        </authorList>
    </citation>
    <scope>NUCLEOTIDE SEQUENCE</scope>
    <source>
        <strain evidence="1">AVDCRST_MAG59</strain>
    </source>
</reference>
<gene>
    <name evidence="1" type="ORF">AVDCRST_MAG59-3207</name>
</gene>
<dbReference type="EMBL" id="CADCWF010000222">
    <property type="protein sequence ID" value="CAA9567894.1"/>
    <property type="molecule type" value="Genomic_DNA"/>
</dbReference>
<accession>A0A6J4V7V8</accession>